<comment type="subcellular location">
    <subcellularLocation>
        <location evidence="1">Endoplasmic reticulum membrane</location>
        <topology evidence="1">Multi-pass membrane protein</topology>
    </subcellularLocation>
</comment>
<keyword evidence="3" id="KW-0813">Transport</keyword>
<dbReference type="AlphaFoldDB" id="A0AAD8A9C1"/>
<dbReference type="Proteomes" id="UP001233999">
    <property type="component" value="Unassembled WGS sequence"/>
</dbReference>
<dbReference type="GO" id="GO:0000139">
    <property type="term" value="C:Golgi membrane"/>
    <property type="evidence" value="ECO:0007669"/>
    <property type="project" value="TreeGrafter"/>
</dbReference>
<comment type="caution">
    <text evidence="9">The sequence shown here is derived from an EMBL/GenBank/DDBJ whole genome shotgun (WGS) entry which is preliminary data.</text>
</comment>
<feature type="transmembrane region" description="Helical" evidence="8">
    <location>
        <begin position="247"/>
        <end position="270"/>
    </location>
</feature>
<reference evidence="9" key="1">
    <citation type="journal article" date="2023" name="IScience">
        <title>Live-bearing cockroach genome reveals convergent evolutionary mechanisms linked to viviparity in insects and beyond.</title>
        <authorList>
            <person name="Fouks B."/>
            <person name="Harrison M.C."/>
            <person name="Mikhailova A.A."/>
            <person name="Marchal E."/>
            <person name="English S."/>
            <person name="Carruthers M."/>
            <person name="Jennings E.C."/>
            <person name="Chiamaka E.L."/>
            <person name="Frigard R.A."/>
            <person name="Pippel M."/>
            <person name="Attardo G.M."/>
            <person name="Benoit J.B."/>
            <person name="Bornberg-Bauer E."/>
            <person name="Tobe S.S."/>
        </authorList>
    </citation>
    <scope>NUCLEOTIDE SEQUENCE</scope>
    <source>
        <strain evidence="9">Stay&amp;Tobe</strain>
    </source>
</reference>
<proteinExistence type="inferred from homology"/>
<feature type="transmembrane region" description="Helical" evidence="8">
    <location>
        <begin position="127"/>
        <end position="146"/>
    </location>
</feature>
<evidence type="ECO:0000256" key="2">
    <source>
        <dbReference type="ARBA" id="ARBA00010694"/>
    </source>
</evidence>
<dbReference type="InterPro" id="IPR013657">
    <property type="entry name" value="SCL35B1-4/HUT1"/>
</dbReference>
<feature type="non-terminal residue" evidence="9">
    <location>
        <position position="360"/>
    </location>
</feature>
<evidence type="ECO:0000256" key="8">
    <source>
        <dbReference type="SAM" id="Phobius"/>
    </source>
</evidence>
<sequence>RCNPLSNKMLTNLMHLIKLQWEITLSDLTCESLTLATESTIVSMEKNTKFIICAIGIFVCYFYYGVLQEKITRGTYGEGENNEKFTCMLALVFFQCVVNYIYAKIVLSTVMKQGEDSTKTIYYSSSALTYLLAMVCSNMALQWVNYPTQVVGKSGKPIPVMILGVLLGKKNYPFRKYLFVLLIVVGVALFMYKDGKTGAQGDESTVGFGEFLLILSLMMDGLTGAIQERMRAEHQTKSGHMMLNMNLWSIAFLGVGITVTGEGLEFLAFVQRHPEVLWQLITFSVASALGQFFIFLTVSDFGPLPCSIVTTTRKFFTVLGSVLLFGNMLLPRQWVATVVVFTGLFLDTLAHNHQPFQTLA</sequence>
<feature type="transmembrane region" description="Helical" evidence="8">
    <location>
        <begin position="276"/>
        <end position="298"/>
    </location>
</feature>
<dbReference type="GO" id="GO:0005789">
    <property type="term" value="C:endoplasmic reticulum membrane"/>
    <property type="evidence" value="ECO:0007669"/>
    <property type="project" value="UniProtKB-SubCell"/>
</dbReference>
<keyword evidence="4 8" id="KW-0812">Transmembrane</keyword>
<feature type="transmembrane region" description="Helical" evidence="8">
    <location>
        <begin position="318"/>
        <end position="346"/>
    </location>
</feature>
<dbReference type="GO" id="GO:0005460">
    <property type="term" value="F:UDP-glucose transmembrane transporter activity"/>
    <property type="evidence" value="ECO:0007669"/>
    <property type="project" value="TreeGrafter"/>
</dbReference>
<dbReference type="GO" id="GO:0005459">
    <property type="term" value="F:UDP-galactose transmembrane transporter activity"/>
    <property type="evidence" value="ECO:0007669"/>
    <property type="project" value="TreeGrafter"/>
</dbReference>
<accession>A0AAD8A9C1</accession>
<feature type="transmembrane region" description="Helical" evidence="8">
    <location>
        <begin position="87"/>
        <end position="107"/>
    </location>
</feature>
<evidence type="ECO:0000256" key="6">
    <source>
        <dbReference type="ARBA" id="ARBA00022989"/>
    </source>
</evidence>
<dbReference type="PANTHER" id="PTHR10778">
    <property type="entry name" value="SOLUTE CARRIER FAMILY 35 MEMBER B"/>
    <property type="match status" value="1"/>
</dbReference>
<dbReference type="Gene3D" id="1.10.3730.20">
    <property type="match status" value="1"/>
</dbReference>
<comment type="similarity">
    <text evidence="2">Belongs to the nucleotide-sugar transporter family. SLC35B subfamily.</text>
</comment>
<organism evidence="9 10">
    <name type="scientific">Diploptera punctata</name>
    <name type="common">Pacific beetle cockroach</name>
    <dbReference type="NCBI Taxonomy" id="6984"/>
    <lineage>
        <taxon>Eukaryota</taxon>
        <taxon>Metazoa</taxon>
        <taxon>Ecdysozoa</taxon>
        <taxon>Arthropoda</taxon>
        <taxon>Hexapoda</taxon>
        <taxon>Insecta</taxon>
        <taxon>Pterygota</taxon>
        <taxon>Neoptera</taxon>
        <taxon>Polyneoptera</taxon>
        <taxon>Dictyoptera</taxon>
        <taxon>Blattodea</taxon>
        <taxon>Blaberoidea</taxon>
        <taxon>Blaberidae</taxon>
        <taxon>Diplopterinae</taxon>
        <taxon>Diploptera</taxon>
    </lineage>
</organism>
<protein>
    <recommendedName>
        <fullName evidence="11">Solute carrier family 35 member B1</fullName>
    </recommendedName>
</protein>
<evidence type="ECO:0008006" key="11">
    <source>
        <dbReference type="Google" id="ProtNLM"/>
    </source>
</evidence>
<evidence type="ECO:0000256" key="3">
    <source>
        <dbReference type="ARBA" id="ARBA00022448"/>
    </source>
</evidence>
<keyword evidence="7 8" id="KW-0472">Membrane</keyword>
<reference evidence="9" key="2">
    <citation type="submission" date="2023-05" db="EMBL/GenBank/DDBJ databases">
        <authorList>
            <person name="Fouks B."/>
        </authorList>
    </citation>
    <scope>NUCLEOTIDE SEQUENCE</scope>
    <source>
        <strain evidence="9">Stay&amp;Tobe</strain>
        <tissue evidence="9">Testes</tissue>
    </source>
</reference>
<evidence type="ECO:0000313" key="9">
    <source>
        <dbReference type="EMBL" id="KAJ9594864.1"/>
    </source>
</evidence>
<evidence type="ECO:0000256" key="7">
    <source>
        <dbReference type="ARBA" id="ARBA00023136"/>
    </source>
</evidence>
<name>A0AAD8A9C1_DIPPU</name>
<evidence type="ECO:0000256" key="5">
    <source>
        <dbReference type="ARBA" id="ARBA00022824"/>
    </source>
</evidence>
<dbReference type="SUPFAM" id="SSF103481">
    <property type="entry name" value="Multidrug resistance efflux transporter EmrE"/>
    <property type="match status" value="2"/>
</dbReference>
<evidence type="ECO:0000256" key="4">
    <source>
        <dbReference type="ARBA" id="ARBA00022692"/>
    </source>
</evidence>
<dbReference type="InterPro" id="IPR037185">
    <property type="entry name" value="EmrE-like"/>
</dbReference>
<evidence type="ECO:0000313" key="10">
    <source>
        <dbReference type="Proteomes" id="UP001233999"/>
    </source>
</evidence>
<feature type="transmembrane region" description="Helical" evidence="8">
    <location>
        <begin position="177"/>
        <end position="193"/>
    </location>
</feature>
<gene>
    <name evidence="9" type="ORF">L9F63_013825</name>
</gene>
<keyword evidence="6 8" id="KW-1133">Transmembrane helix</keyword>
<feature type="transmembrane region" description="Helical" evidence="8">
    <location>
        <begin position="205"/>
        <end position="226"/>
    </location>
</feature>
<dbReference type="EMBL" id="JASPKZ010002710">
    <property type="protein sequence ID" value="KAJ9594864.1"/>
    <property type="molecule type" value="Genomic_DNA"/>
</dbReference>
<dbReference type="PANTHER" id="PTHR10778:SF10">
    <property type="entry name" value="SOLUTE CARRIER FAMILY 35 MEMBER B1"/>
    <property type="match status" value="1"/>
</dbReference>
<keyword evidence="5" id="KW-0256">Endoplasmic reticulum</keyword>
<dbReference type="Pfam" id="PF08449">
    <property type="entry name" value="UAA"/>
    <property type="match status" value="1"/>
</dbReference>
<feature type="non-terminal residue" evidence="9">
    <location>
        <position position="1"/>
    </location>
</feature>
<evidence type="ECO:0000256" key="1">
    <source>
        <dbReference type="ARBA" id="ARBA00004477"/>
    </source>
</evidence>
<feature type="transmembrane region" description="Helical" evidence="8">
    <location>
        <begin position="48"/>
        <end position="66"/>
    </location>
</feature>
<keyword evidence="10" id="KW-1185">Reference proteome</keyword>